<protein>
    <submittedName>
        <fullName evidence="3">Acid stress-induced BolA-like protein IbaG/YrbA, predicted regulator of iron metabolism</fullName>
    </submittedName>
</protein>
<gene>
    <name evidence="3" type="ORF">Ga0061068_101167</name>
</gene>
<dbReference type="InterPro" id="IPR036065">
    <property type="entry name" value="BolA-like_sf"/>
</dbReference>
<dbReference type="Gene3D" id="3.30.300.90">
    <property type="entry name" value="BolA-like"/>
    <property type="match status" value="1"/>
</dbReference>
<reference evidence="4" key="1">
    <citation type="submission" date="2015-08" db="EMBL/GenBank/DDBJ databases">
        <authorList>
            <person name="Babu N.S."/>
            <person name="Beckwith C.J."/>
            <person name="Beseler K.G."/>
            <person name="Brison A."/>
            <person name="Carone J.V."/>
            <person name="Caskin T.P."/>
            <person name="Diamond M."/>
            <person name="Durham M.E."/>
            <person name="Foxe J.M."/>
            <person name="Go M."/>
            <person name="Henderson B.A."/>
            <person name="Jones I.B."/>
            <person name="McGettigan J.A."/>
            <person name="Micheletti S.J."/>
            <person name="Nasrallah M.E."/>
            <person name="Ortiz D."/>
            <person name="Piller C.R."/>
            <person name="Privatt S.R."/>
            <person name="Schneider S.L."/>
            <person name="Sharp S."/>
            <person name="Smith T.C."/>
            <person name="Stanton J.D."/>
            <person name="Ullery H.E."/>
            <person name="Wilson R.J."/>
            <person name="Serrano M.G."/>
            <person name="Buck G."/>
            <person name="Lee V."/>
            <person name="Wang Y."/>
            <person name="Carvalho R."/>
            <person name="Voegtly L."/>
            <person name="Shi R."/>
            <person name="Duckworth R."/>
            <person name="Johnson A."/>
            <person name="Loviza R."/>
            <person name="Walstead R."/>
            <person name="Shah Z."/>
            <person name="Kiflezghi M."/>
            <person name="Wade K."/>
            <person name="Ball S.L."/>
            <person name="Bradley K.W."/>
            <person name="Asai D.J."/>
            <person name="Bowman C.A."/>
            <person name="Russell D.A."/>
            <person name="Pope W.H."/>
            <person name="Jacobs-Sera D."/>
            <person name="Hendrix R.W."/>
            <person name="Hatfull G.F."/>
        </authorList>
    </citation>
    <scope>NUCLEOTIDE SEQUENCE [LARGE SCALE GENOMIC DNA]</scope>
    <source>
        <strain evidence="4">JCM 19170</strain>
    </source>
</reference>
<accession>A0A0K6IPH1</accession>
<dbReference type="PIRSF" id="PIRSF003113">
    <property type="entry name" value="BolA"/>
    <property type="match status" value="1"/>
</dbReference>
<dbReference type="InterPro" id="IPR002634">
    <property type="entry name" value="BolA"/>
</dbReference>
<dbReference type="PANTHER" id="PTHR46229:SF2">
    <property type="entry name" value="BOLA-LIKE PROTEIN 1"/>
    <property type="match status" value="1"/>
</dbReference>
<dbReference type="SUPFAM" id="SSF82657">
    <property type="entry name" value="BolA-like"/>
    <property type="match status" value="1"/>
</dbReference>
<name>A0A0K6IPH1_9PROT</name>
<dbReference type="Proteomes" id="UP000182108">
    <property type="component" value="Unassembled WGS sequence"/>
</dbReference>
<evidence type="ECO:0000256" key="1">
    <source>
        <dbReference type="ARBA" id="ARBA00005578"/>
    </source>
</evidence>
<dbReference type="EMBL" id="CYHH01000001">
    <property type="protein sequence ID" value="CUB04998.1"/>
    <property type="molecule type" value="Genomic_DNA"/>
</dbReference>
<dbReference type="PANTHER" id="PTHR46229">
    <property type="entry name" value="BOLA TRANSCRIPTION REGULATOR"/>
    <property type="match status" value="1"/>
</dbReference>
<keyword evidence="4" id="KW-1185">Reference proteome</keyword>
<dbReference type="InterPro" id="IPR050961">
    <property type="entry name" value="BolA/IbaG_stress_morph_reg"/>
</dbReference>
<evidence type="ECO:0000313" key="4">
    <source>
        <dbReference type="Proteomes" id="UP000182108"/>
    </source>
</evidence>
<organism evidence="3 4">
    <name type="scientific">Tepidiphilus thermophilus</name>
    <dbReference type="NCBI Taxonomy" id="876478"/>
    <lineage>
        <taxon>Bacteria</taxon>
        <taxon>Pseudomonadati</taxon>
        <taxon>Pseudomonadota</taxon>
        <taxon>Hydrogenophilia</taxon>
        <taxon>Hydrogenophilales</taxon>
        <taxon>Hydrogenophilaceae</taxon>
        <taxon>Tepidiphilus</taxon>
    </lineage>
</organism>
<comment type="similarity">
    <text evidence="1 2">Belongs to the BolA/IbaG family.</text>
</comment>
<evidence type="ECO:0000313" key="3">
    <source>
        <dbReference type="EMBL" id="CUB04998.1"/>
    </source>
</evidence>
<dbReference type="Pfam" id="PF01722">
    <property type="entry name" value="BolA"/>
    <property type="match status" value="1"/>
</dbReference>
<dbReference type="AlphaFoldDB" id="A0A0K6IPH1"/>
<proteinExistence type="inferred from homology"/>
<sequence length="93" mass="10397">MSFLEPDMYDPKAIEAAIAAHLPCLHVQVEGEDGVHFTGLVVSEAFRGKRKVQQHQLVYQALGPAMGTEIHALALTTLTPEEWERLRSELESR</sequence>
<evidence type="ECO:0000256" key="2">
    <source>
        <dbReference type="RuleBase" id="RU003860"/>
    </source>
</evidence>